<feature type="transmembrane region" description="Helical" evidence="1">
    <location>
        <begin position="12"/>
        <end position="41"/>
    </location>
</feature>
<evidence type="ECO:0000313" key="3">
    <source>
        <dbReference type="Proteomes" id="UP000008809"/>
    </source>
</evidence>
<reference evidence="2 3" key="1">
    <citation type="submission" date="2006-01" db="EMBL/GenBank/DDBJ databases">
        <title>Complete sequence of Rhodopseudomonas palustris HaA2.</title>
        <authorList>
            <consortium name="US DOE Joint Genome Institute"/>
            <person name="Copeland A."/>
            <person name="Lucas S."/>
            <person name="Lapidus A."/>
            <person name="Barry K."/>
            <person name="Detter J.C."/>
            <person name="Glavina T."/>
            <person name="Hammon N."/>
            <person name="Israni S."/>
            <person name="Pitluck S."/>
            <person name="Chain P."/>
            <person name="Malfatti S."/>
            <person name="Shin M."/>
            <person name="Vergez L."/>
            <person name="Schmutz J."/>
            <person name="Larimer F."/>
            <person name="Land M."/>
            <person name="Hauser L."/>
            <person name="Pelletier D.A."/>
            <person name="Kyrpides N."/>
            <person name="Anderson I."/>
            <person name="Oda Y."/>
            <person name="Harwood C.S."/>
            <person name="Richardson P."/>
        </authorList>
    </citation>
    <scope>NUCLEOTIDE SEQUENCE [LARGE SCALE GENOMIC DNA]</scope>
    <source>
        <strain evidence="2 3">HaA2</strain>
    </source>
</reference>
<keyword evidence="1" id="KW-0812">Transmembrane</keyword>
<feature type="transmembrane region" description="Helical" evidence="1">
    <location>
        <begin position="95"/>
        <end position="114"/>
    </location>
</feature>
<dbReference type="EMBL" id="CP000250">
    <property type="protein sequence ID" value="ABD04866.1"/>
    <property type="molecule type" value="Genomic_DNA"/>
</dbReference>
<dbReference type="STRING" id="316058.RPB_0154"/>
<dbReference type="RefSeq" id="WP_011439056.1">
    <property type="nucleotide sequence ID" value="NC_007778.1"/>
</dbReference>
<sequence>MTRSPARSASLLLIASGFVVWASAFSLLYGGLSFGCAFGWQQTMIAGISLQRFVLLLILGVHLVALMGLLIYCLRLPRRTDDGTAAFTRRVAIGSNAAALVATVWTGLVIPAVSACL</sequence>
<protein>
    <submittedName>
        <fullName evidence="2">Uncharacterized protein</fullName>
    </submittedName>
</protein>
<evidence type="ECO:0000313" key="2">
    <source>
        <dbReference type="EMBL" id="ABD04866.1"/>
    </source>
</evidence>
<dbReference type="AlphaFoldDB" id="Q2J3U4"/>
<gene>
    <name evidence="2" type="ordered locus">RPB_0154</name>
</gene>
<keyword evidence="1" id="KW-0472">Membrane</keyword>
<dbReference type="HOGENOM" id="CLU_166118_0_0_5"/>
<dbReference type="OrthoDB" id="7277252at2"/>
<dbReference type="KEGG" id="rpb:RPB_0154"/>
<dbReference type="Proteomes" id="UP000008809">
    <property type="component" value="Chromosome"/>
</dbReference>
<evidence type="ECO:0000256" key="1">
    <source>
        <dbReference type="SAM" id="Phobius"/>
    </source>
</evidence>
<name>Q2J3U4_RHOP2</name>
<keyword evidence="1" id="KW-1133">Transmembrane helix</keyword>
<feature type="transmembrane region" description="Helical" evidence="1">
    <location>
        <begin position="53"/>
        <end position="74"/>
    </location>
</feature>
<accession>Q2J3U4</accession>
<proteinExistence type="predicted"/>
<keyword evidence="3" id="KW-1185">Reference proteome</keyword>
<dbReference type="eggNOG" id="ENOG5033GUS">
    <property type="taxonomic scope" value="Bacteria"/>
</dbReference>
<organism evidence="2 3">
    <name type="scientific">Rhodopseudomonas palustris (strain HaA2)</name>
    <dbReference type="NCBI Taxonomy" id="316058"/>
    <lineage>
        <taxon>Bacteria</taxon>
        <taxon>Pseudomonadati</taxon>
        <taxon>Pseudomonadota</taxon>
        <taxon>Alphaproteobacteria</taxon>
        <taxon>Hyphomicrobiales</taxon>
        <taxon>Nitrobacteraceae</taxon>
        <taxon>Rhodopseudomonas</taxon>
    </lineage>
</organism>